<keyword evidence="5" id="KW-0029">Amino-acid transport</keyword>
<sequence>MAAMLGLIAIALLILACSYWKLSGQVGQSNSGGLDNNAASVECSEDTEEKVIVIMAGEERPTFLAKPAMSRTET</sequence>
<evidence type="ECO:0000256" key="8">
    <source>
        <dbReference type="SAM" id="SignalP"/>
    </source>
</evidence>
<dbReference type="PANTHER" id="PTHR33228:SF77">
    <property type="entry name" value="PROTEIN GLUTAMINE DUMPER 2"/>
    <property type="match status" value="1"/>
</dbReference>
<comment type="subcellular location">
    <subcellularLocation>
        <location evidence="1">Membrane</location>
        <topology evidence="1">Single-pass membrane protein</topology>
    </subcellularLocation>
</comment>
<keyword evidence="7" id="KW-0472">Membrane</keyword>
<name>A9NLZ6_PICSI</name>
<evidence type="ECO:0000256" key="2">
    <source>
        <dbReference type="ARBA" id="ARBA00009977"/>
    </source>
</evidence>
<comment type="similarity">
    <text evidence="2">Belongs to the GLUTAMINE DUMPER 1 (TC 9.B.60) family.</text>
</comment>
<dbReference type="GO" id="GO:0080143">
    <property type="term" value="P:regulation of amino acid export"/>
    <property type="evidence" value="ECO:0007669"/>
    <property type="project" value="InterPro"/>
</dbReference>
<reference evidence="9" key="1">
    <citation type="journal article" date="2008" name="BMC Genomics">
        <title>A conifer genomics resource of 200,000 spruce (Picea spp.) ESTs and 6,464 high-quality, sequence-finished full-length cDNAs for Sitka spruce (Picea sitchensis).</title>
        <authorList>
            <person name="Ralph S.G."/>
            <person name="Chun H.J."/>
            <person name="Kolosova N."/>
            <person name="Cooper D."/>
            <person name="Oddy C."/>
            <person name="Ritland C.E."/>
            <person name="Kirkpatrick R."/>
            <person name="Moore R."/>
            <person name="Barber S."/>
            <person name="Holt R.A."/>
            <person name="Jones S.J."/>
            <person name="Marra M.A."/>
            <person name="Douglas C.J."/>
            <person name="Ritland K."/>
            <person name="Bohlmann J."/>
        </authorList>
    </citation>
    <scope>NUCLEOTIDE SEQUENCE</scope>
    <source>
        <tissue evidence="9">Green portion of the leader tissue</tissue>
    </source>
</reference>
<keyword evidence="8" id="KW-0732">Signal</keyword>
<dbReference type="InterPro" id="IPR040359">
    <property type="entry name" value="GDU"/>
</dbReference>
<dbReference type="PANTHER" id="PTHR33228">
    <property type="entry name" value="PROTEIN GLUTAMINE DUMPER 4-RELATED"/>
    <property type="match status" value="1"/>
</dbReference>
<dbReference type="AlphaFoldDB" id="A9NLZ6"/>
<proteinExistence type="evidence at transcript level"/>
<organism evidence="9">
    <name type="scientific">Picea sitchensis</name>
    <name type="common">Sitka spruce</name>
    <name type="synonym">Pinus sitchensis</name>
    <dbReference type="NCBI Taxonomy" id="3332"/>
    <lineage>
        <taxon>Eukaryota</taxon>
        <taxon>Viridiplantae</taxon>
        <taxon>Streptophyta</taxon>
        <taxon>Embryophyta</taxon>
        <taxon>Tracheophyta</taxon>
        <taxon>Spermatophyta</taxon>
        <taxon>Pinopsida</taxon>
        <taxon>Pinidae</taxon>
        <taxon>Conifers I</taxon>
        <taxon>Pinales</taxon>
        <taxon>Pinaceae</taxon>
        <taxon>Picea</taxon>
    </lineage>
</organism>
<evidence type="ECO:0000313" key="9">
    <source>
        <dbReference type="EMBL" id="ABK21657.1"/>
    </source>
</evidence>
<evidence type="ECO:0000256" key="3">
    <source>
        <dbReference type="ARBA" id="ARBA00022448"/>
    </source>
</evidence>
<dbReference type="EMBL" id="EF082289">
    <property type="protein sequence ID" value="ABK21657.1"/>
    <property type="molecule type" value="mRNA"/>
</dbReference>
<keyword evidence="6" id="KW-1133">Transmembrane helix</keyword>
<evidence type="ECO:0000256" key="6">
    <source>
        <dbReference type="ARBA" id="ARBA00022989"/>
    </source>
</evidence>
<evidence type="ECO:0000256" key="7">
    <source>
        <dbReference type="ARBA" id="ARBA00023136"/>
    </source>
</evidence>
<feature type="chain" id="PRO_5002739478" evidence="8">
    <location>
        <begin position="25"/>
        <end position="74"/>
    </location>
</feature>
<keyword evidence="3" id="KW-0813">Transport</keyword>
<protein>
    <submittedName>
        <fullName evidence="9">Uncharacterized protein</fullName>
    </submittedName>
</protein>
<evidence type="ECO:0000256" key="4">
    <source>
        <dbReference type="ARBA" id="ARBA00022692"/>
    </source>
</evidence>
<dbReference type="GO" id="GO:0016020">
    <property type="term" value="C:membrane"/>
    <property type="evidence" value="ECO:0007669"/>
    <property type="project" value="UniProtKB-SubCell"/>
</dbReference>
<evidence type="ECO:0000256" key="5">
    <source>
        <dbReference type="ARBA" id="ARBA00022970"/>
    </source>
</evidence>
<keyword evidence="4" id="KW-0812">Transmembrane</keyword>
<feature type="signal peptide" evidence="8">
    <location>
        <begin position="1"/>
        <end position="24"/>
    </location>
</feature>
<dbReference type="GO" id="GO:0006865">
    <property type="term" value="P:amino acid transport"/>
    <property type="evidence" value="ECO:0007669"/>
    <property type="project" value="UniProtKB-KW"/>
</dbReference>
<accession>A9NLZ6</accession>
<evidence type="ECO:0000256" key="1">
    <source>
        <dbReference type="ARBA" id="ARBA00004167"/>
    </source>
</evidence>